<evidence type="ECO:0000313" key="2">
    <source>
        <dbReference type="EMBL" id="KZV86929.1"/>
    </source>
</evidence>
<keyword evidence="3" id="KW-1185">Reference proteome</keyword>
<sequence length="68" mass="7228">MPIYAATNNLASSTYDFFVVGAGAAGSVLARRLSEDANVTVLLLEAGPAYVPLRCTPADFWFILSAFN</sequence>
<dbReference type="InParanoid" id="A0A165ZYT5"/>
<organism evidence="2 3">
    <name type="scientific">Exidia glandulosa HHB12029</name>
    <dbReference type="NCBI Taxonomy" id="1314781"/>
    <lineage>
        <taxon>Eukaryota</taxon>
        <taxon>Fungi</taxon>
        <taxon>Dikarya</taxon>
        <taxon>Basidiomycota</taxon>
        <taxon>Agaricomycotina</taxon>
        <taxon>Agaricomycetes</taxon>
        <taxon>Auriculariales</taxon>
        <taxon>Exidiaceae</taxon>
        <taxon>Exidia</taxon>
    </lineage>
</organism>
<comment type="similarity">
    <text evidence="1">Belongs to the GMC oxidoreductase family.</text>
</comment>
<dbReference type="AlphaFoldDB" id="A0A165ZYT5"/>
<dbReference type="GO" id="GO:0050660">
    <property type="term" value="F:flavin adenine dinucleotide binding"/>
    <property type="evidence" value="ECO:0007669"/>
    <property type="project" value="InterPro"/>
</dbReference>
<dbReference type="GO" id="GO:0016491">
    <property type="term" value="F:oxidoreductase activity"/>
    <property type="evidence" value="ECO:0007669"/>
    <property type="project" value="TreeGrafter"/>
</dbReference>
<evidence type="ECO:0000313" key="3">
    <source>
        <dbReference type="Proteomes" id="UP000077266"/>
    </source>
</evidence>
<dbReference type="Gene3D" id="3.50.50.60">
    <property type="entry name" value="FAD/NAD(P)-binding domain"/>
    <property type="match status" value="1"/>
</dbReference>
<dbReference type="InterPro" id="IPR036188">
    <property type="entry name" value="FAD/NAD-bd_sf"/>
</dbReference>
<dbReference type="PANTHER" id="PTHR11552:SF147">
    <property type="entry name" value="CHOLINE DEHYDROGENASE, MITOCHONDRIAL"/>
    <property type="match status" value="1"/>
</dbReference>
<proteinExistence type="inferred from homology"/>
<dbReference type="SUPFAM" id="SSF51905">
    <property type="entry name" value="FAD/NAD(P)-binding domain"/>
    <property type="match status" value="1"/>
</dbReference>
<dbReference type="Proteomes" id="UP000077266">
    <property type="component" value="Unassembled WGS sequence"/>
</dbReference>
<dbReference type="InterPro" id="IPR012132">
    <property type="entry name" value="GMC_OxRdtase"/>
</dbReference>
<accession>A0A165ZYT5</accession>
<protein>
    <submittedName>
        <fullName evidence="2">Uncharacterized protein</fullName>
    </submittedName>
</protein>
<dbReference type="Pfam" id="PF13450">
    <property type="entry name" value="NAD_binding_8"/>
    <property type="match status" value="1"/>
</dbReference>
<reference evidence="2 3" key="1">
    <citation type="journal article" date="2016" name="Mol. Biol. Evol.">
        <title>Comparative Genomics of Early-Diverging Mushroom-Forming Fungi Provides Insights into the Origins of Lignocellulose Decay Capabilities.</title>
        <authorList>
            <person name="Nagy L.G."/>
            <person name="Riley R."/>
            <person name="Tritt A."/>
            <person name="Adam C."/>
            <person name="Daum C."/>
            <person name="Floudas D."/>
            <person name="Sun H."/>
            <person name="Yadav J.S."/>
            <person name="Pangilinan J."/>
            <person name="Larsson K.H."/>
            <person name="Matsuura K."/>
            <person name="Barry K."/>
            <person name="Labutti K."/>
            <person name="Kuo R."/>
            <person name="Ohm R.A."/>
            <person name="Bhattacharya S.S."/>
            <person name="Shirouzu T."/>
            <person name="Yoshinaga Y."/>
            <person name="Martin F.M."/>
            <person name="Grigoriev I.V."/>
            <person name="Hibbett D.S."/>
        </authorList>
    </citation>
    <scope>NUCLEOTIDE SEQUENCE [LARGE SCALE GENOMIC DNA]</scope>
    <source>
        <strain evidence="2 3">HHB12029</strain>
    </source>
</reference>
<dbReference type="EMBL" id="KV426140">
    <property type="protein sequence ID" value="KZV86929.1"/>
    <property type="molecule type" value="Genomic_DNA"/>
</dbReference>
<gene>
    <name evidence="2" type="ORF">EXIGLDRAFT_774133</name>
</gene>
<name>A0A165ZYT5_EXIGL</name>
<evidence type="ECO:0000256" key="1">
    <source>
        <dbReference type="ARBA" id="ARBA00010790"/>
    </source>
</evidence>
<dbReference type="OrthoDB" id="269227at2759"/>
<dbReference type="PANTHER" id="PTHR11552">
    <property type="entry name" value="GLUCOSE-METHANOL-CHOLINE GMC OXIDOREDUCTASE"/>
    <property type="match status" value="1"/>
</dbReference>